<dbReference type="EMBL" id="CAUYUJ010018405">
    <property type="protein sequence ID" value="CAK0883365.1"/>
    <property type="molecule type" value="Genomic_DNA"/>
</dbReference>
<name>A0ABN9WET9_9DINO</name>
<feature type="transmembrane region" description="Helical" evidence="1">
    <location>
        <begin position="236"/>
        <end position="256"/>
    </location>
</feature>
<gene>
    <name evidence="2" type="ORF">PCOR1329_LOCUS65599</name>
</gene>
<evidence type="ECO:0000313" key="2">
    <source>
        <dbReference type="EMBL" id="CAK0883365.1"/>
    </source>
</evidence>
<comment type="caution">
    <text evidence="2">The sequence shown here is derived from an EMBL/GenBank/DDBJ whole genome shotgun (WGS) entry which is preliminary data.</text>
</comment>
<keyword evidence="1" id="KW-0472">Membrane</keyword>
<accession>A0ABN9WET9</accession>
<protein>
    <submittedName>
        <fullName evidence="2">Uncharacterized protein</fullName>
    </submittedName>
</protein>
<evidence type="ECO:0000256" key="1">
    <source>
        <dbReference type="SAM" id="Phobius"/>
    </source>
</evidence>
<reference evidence="2" key="1">
    <citation type="submission" date="2023-10" db="EMBL/GenBank/DDBJ databases">
        <authorList>
            <person name="Chen Y."/>
            <person name="Shah S."/>
            <person name="Dougan E. K."/>
            <person name="Thang M."/>
            <person name="Chan C."/>
        </authorList>
    </citation>
    <scope>NUCLEOTIDE SEQUENCE [LARGE SCALE GENOMIC DNA]</scope>
</reference>
<evidence type="ECO:0000313" key="3">
    <source>
        <dbReference type="Proteomes" id="UP001189429"/>
    </source>
</evidence>
<sequence>MYQRRPASSARCAASKHFHEGQPSLRALVVDNEECVSHSRHFHGKYLPVDELCIFVVPRRDVSAHSFVDSISERHSAEIMHLFLCSFLTCTGAIPDSQFPSYGARLIRLKVLWILQPPRGWSELVQGCTYDLRDCVVQLVRSAAGTLDDLAIIAQVGLFFCDVEEMLSAVDARRQERTLHLAIPCAYRAAARHWLARQGAGGTQQAGPAKCPSAFLRSGAALVAAAAALGRLAETLLAALGPCVLVGAIFAVTLGVRTRVHVHALPHAVSHIRAVVLLGLGLARPATVPGA</sequence>
<dbReference type="Proteomes" id="UP001189429">
    <property type="component" value="Unassembled WGS sequence"/>
</dbReference>
<keyword evidence="3" id="KW-1185">Reference proteome</keyword>
<keyword evidence="1" id="KW-1133">Transmembrane helix</keyword>
<organism evidence="2 3">
    <name type="scientific">Prorocentrum cordatum</name>
    <dbReference type="NCBI Taxonomy" id="2364126"/>
    <lineage>
        <taxon>Eukaryota</taxon>
        <taxon>Sar</taxon>
        <taxon>Alveolata</taxon>
        <taxon>Dinophyceae</taxon>
        <taxon>Prorocentrales</taxon>
        <taxon>Prorocentraceae</taxon>
        <taxon>Prorocentrum</taxon>
    </lineage>
</organism>
<proteinExistence type="predicted"/>
<keyword evidence="1" id="KW-0812">Transmembrane</keyword>